<dbReference type="Proteomes" id="UP001172386">
    <property type="component" value="Unassembled WGS sequence"/>
</dbReference>
<protein>
    <submittedName>
        <fullName evidence="1">Uncharacterized protein</fullName>
    </submittedName>
</protein>
<proteinExistence type="predicted"/>
<dbReference type="EMBL" id="JAPDRQ010000072">
    <property type="protein sequence ID" value="KAJ9656808.1"/>
    <property type="molecule type" value="Genomic_DNA"/>
</dbReference>
<comment type="caution">
    <text evidence="1">The sequence shown here is derived from an EMBL/GenBank/DDBJ whole genome shotgun (WGS) entry which is preliminary data.</text>
</comment>
<reference evidence="1" key="1">
    <citation type="submission" date="2022-10" db="EMBL/GenBank/DDBJ databases">
        <title>Culturing micro-colonial fungi from biological soil crusts in the Mojave desert and describing Neophaeococcomyces mojavensis, and introducing the new genera and species Taxawa tesnikishii.</title>
        <authorList>
            <person name="Kurbessoian T."/>
            <person name="Stajich J.E."/>
        </authorList>
    </citation>
    <scope>NUCLEOTIDE SEQUENCE</scope>
    <source>
        <strain evidence="1">JES_112</strain>
    </source>
</reference>
<keyword evidence="2" id="KW-1185">Reference proteome</keyword>
<organism evidence="1 2">
    <name type="scientific">Neophaeococcomyces mojaviensis</name>
    <dbReference type="NCBI Taxonomy" id="3383035"/>
    <lineage>
        <taxon>Eukaryota</taxon>
        <taxon>Fungi</taxon>
        <taxon>Dikarya</taxon>
        <taxon>Ascomycota</taxon>
        <taxon>Pezizomycotina</taxon>
        <taxon>Eurotiomycetes</taxon>
        <taxon>Chaetothyriomycetidae</taxon>
        <taxon>Chaetothyriales</taxon>
        <taxon>Chaetothyriales incertae sedis</taxon>
        <taxon>Neophaeococcomyces</taxon>
    </lineage>
</organism>
<accession>A0ACC3A8A8</accession>
<evidence type="ECO:0000313" key="1">
    <source>
        <dbReference type="EMBL" id="KAJ9656808.1"/>
    </source>
</evidence>
<sequence length="712" mass="80851">MPRSSVAGQQEPDDGLKGYSCLTCRKRKVRCDRRTPCTNCVKTEKECSFVAPVRGKRTRAKPPREGLHAKLKRYEELLKSYGAKIEPSEDFNESDVEMVSQPDVEMDEDTEPQPKSQSDPFGLKETNPRLITKEGSSRYFDSALWSIYNLGDEFQHPEFETLSDATDESNVHESQLFFEPEHNSKFGNLASLHPSVQILAKLKEIYADRVDPMMKILHLPTFWPSLTNALQHPESLSRSLEAVIFAFYLTTVGTLEAAECQNIFGAEKSAIYSRYRIATRKALVNAGFLSTSSPTTLRAYAMFMMGVRNSYRSDTLHVLSGVAIRLARKMGLHRDGTSLGLPPFETEMRRRLWWHLVHMDYRVADLLGTRPSMDLSYGDTKTPLNVDDEDMHPDMVDLPPERNGITSVVVCLIRCDIIESLRKFPTLFPGDVRWDVLASPDITPARKDNLISQIEDSMERKYLRYCDPSNSLHTIVSVMIRSSVCKMKLFAHNPRQYANSPREVLQSERNIVFANAMKLLEYATLMQKGDNVFEKYMWQIGTSYLWNTMLYVLIEIRHRKTGPEVDRAWQLIGVVYSQYPQVFEEATGAVYAALGKWTLEVWNDHVAASRAEGLPEPSAPIYITAIRRCRAPPASSPLRTRDPLADSGSVARNSFGPNGPQPQRHEGDFPDSGNFEAYDFPNLLSFEMDPNEWIQWERLVAEEVGVAQVGSM</sequence>
<evidence type="ECO:0000313" key="2">
    <source>
        <dbReference type="Proteomes" id="UP001172386"/>
    </source>
</evidence>
<name>A0ACC3A8A8_9EURO</name>
<gene>
    <name evidence="1" type="ORF">H2198_004696</name>
</gene>